<accession>A0A1I1JTR6</accession>
<feature type="transmembrane region" description="Helical" evidence="1">
    <location>
        <begin position="27"/>
        <end position="50"/>
    </location>
</feature>
<protein>
    <submittedName>
        <fullName evidence="3">Undecaprenyl-diphosphatase</fullName>
    </submittedName>
</protein>
<keyword evidence="1" id="KW-0472">Membrane</keyword>
<dbReference type="EMBL" id="FOKV01000005">
    <property type="protein sequence ID" value="SFC51964.1"/>
    <property type="molecule type" value="Genomic_DNA"/>
</dbReference>
<feature type="domain" description="Phosphatidic acid phosphatase type 2/haloperoxidase" evidence="2">
    <location>
        <begin position="58"/>
        <end position="174"/>
    </location>
</feature>
<reference evidence="4" key="1">
    <citation type="submission" date="2016-10" db="EMBL/GenBank/DDBJ databases">
        <authorList>
            <person name="Varghese N."/>
            <person name="Submissions S."/>
        </authorList>
    </citation>
    <scope>NUCLEOTIDE SEQUENCE [LARGE SCALE GENOMIC DNA]</scope>
    <source>
        <strain evidence="4">DSM 24499</strain>
    </source>
</reference>
<keyword evidence="1" id="KW-1133">Transmembrane helix</keyword>
<dbReference type="OrthoDB" id="9789113at2"/>
<dbReference type="RefSeq" id="WP_092543006.1">
    <property type="nucleotide sequence ID" value="NZ_FOKV01000005.1"/>
</dbReference>
<name>A0A1I1JTR6_9FLAO</name>
<dbReference type="PANTHER" id="PTHR14969">
    <property type="entry name" value="SPHINGOSINE-1-PHOSPHATE PHOSPHOHYDROLASE"/>
    <property type="match status" value="1"/>
</dbReference>
<dbReference type="STRING" id="1334022.SAMN04487907_10573"/>
<feature type="transmembrane region" description="Helical" evidence="1">
    <location>
        <begin position="57"/>
        <end position="77"/>
    </location>
</feature>
<sequence>MFEQLKQWDRELFVYLNGLGIEDYDNFWIWFTQIRHWIPLYILFFILFFLAFHKKKAIYSSIFLLVSWAVTFGITFWTKNVVLRLRPNNNPEINEIIRILQEPTNFSFFSGHTSSAFVLVTFVVLVLRHTYKWIWLLYIWAFMLSLSRIFVGVHYPSDLFVGGLVGVLMAWIFYKIYLKYEDRFY</sequence>
<dbReference type="Gene3D" id="1.20.144.10">
    <property type="entry name" value="Phosphatidic acid phosphatase type 2/haloperoxidase"/>
    <property type="match status" value="1"/>
</dbReference>
<dbReference type="SUPFAM" id="SSF48317">
    <property type="entry name" value="Acid phosphatase/Vanadium-dependent haloperoxidase"/>
    <property type="match status" value="1"/>
</dbReference>
<proteinExistence type="predicted"/>
<dbReference type="GO" id="GO:0042392">
    <property type="term" value="F:sphingosine-1-phosphate phosphatase activity"/>
    <property type="evidence" value="ECO:0007669"/>
    <property type="project" value="TreeGrafter"/>
</dbReference>
<dbReference type="Proteomes" id="UP000199438">
    <property type="component" value="Unassembled WGS sequence"/>
</dbReference>
<dbReference type="InterPro" id="IPR000326">
    <property type="entry name" value="PAP2/HPO"/>
</dbReference>
<dbReference type="AlphaFoldDB" id="A0A1I1JTR6"/>
<evidence type="ECO:0000259" key="2">
    <source>
        <dbReference type="SMART" id="SM00014"/>
    </source>
</evidence>
<evidence type="ECO:0000313" key="4">
    <source>
        <dbReference type="Proteomes" id="UP000199438"/>
    </source>
</evidence>
<dbReference type="Pfam" id="PF01569">
    <property type="entry name" value="PAP2"/>
    <property type="match status" value="1"/>
</dbReference>
<organism evidence="3 4">
    <name type="scientific">Zunongwangia mangrovi</name>
    <dbReference type="NCBI Taxonomy" id="1334022"/>
    <lineage>
        <taxon>Bacteria</taxon>
        <taxon>Pseudomonadati</taxon>
        <taxon>Bacteroidota</taxon>
        <taxon>Flavobacteriia</taxon>
        <taxon>Flavobacteriales</taxon>
        <taxon>Flavobacteriaceae</taxon>
        <taxon>Zunongwangia</taxon>
    </lineage>
</organism>
<keyword evidence="1" id="KW-0812">Transmembrane</keyword>
<feature type="transmembrane region" description="Helical" evidence="1">
    <location>
        <begin position="108"/>
        <end position="127"/>
    </location>
</feature>
<dbReference type="InterPro" id="IPR036938">
    <property type="entry name" value="PAP2/HPO_sf"/>
</dbReference>
<dbReference type="PANTHER" id="PTHR14969:SF13">
    <property type="entry name" value="AT30094P"/>
    <property type="match status" value="1"/>
</dbReference>
<evidence type="ECO:0000256" key="1">
    <source>
        <dbReference type="SAM" id="Phobius"/>
    </source>
</evidence>
<dbReference type="SMART" id="SM00014">
    <property type="entry name" value="acidPPc"/>
    <property type="match status" value="1"/>
</dbReference>
<gene>
    <name evidence="3" type="ORF">SAMN04487907_10573</name>
</gene>
<feature type="transmembrane region" description="Helical" evidence="1">
    <location>
        <begin position="159"/>
        <end position="178"/>
    </location>
</feature>
<evidence type="ECO:0000313" key="3">
    <source>
        <dbReference type="EMBL" id="SFC51964.1"/>
    </source>
</evidence>
<feature type="transmembrane region" description="Helical" evidence="1">
    <location>
        <begin position="134"/>
        <end position="153"/>
    </location>
</feature>
<keyword evidence="4" id="KW-1185">Reference proteome</keyword>